<dbReference type="Proteomes" id="UP001235939">
    <property type="component" value="Chromosome 23"/>
</dbReference>
<keyword evidence="6" id="KW-1185">Reference proteome</keyword>
<dbReference type="SMART" id="SM01179">
    <property type="entry name" value="DUF862"/>
    <property type="match status" value="1"/>
</dbReference>
<feature type="domain" description="PPPDE" evidence="4">
    <location>
        <begin position="1"/>
        <end position="123"/>
    </location>
</feature>
<dbReference type="EMBL" id="CP092885">
    <property type="protein sequence ID" value="UYV83667.1"/>
    <property type="molecule type" value="Genomic_DNA"/>
</dbReference>
<dbReference type="Gene3D" id="3.90.1720.30">
    <property type="entry name" value="PPPDE domains"/>
    <property type="match status" value="1"/>
</dbReference>
<dbReference type="InterPro" id="IPR042266">
    <property type="entry name" value="PPPDE_sf"/>
</dbReference>
<organism evidence="5 6">
    <name type="scientific">Cordylochernes scorpioides</name>
    <dbReference type="NCBI Taxonomy" id="51811"/>
    <lineage>
        <taxon>Eukaryota</taxon>
        <taxon>Metazoa</taxon>
        <taxon>Ecdysozoa</taxon>
        <taxon>Arthropoda</taxon>
        <taxon>Chelicerata</taxon>
        <taxon>Arachnida</taxon>
        <taxon>Pseudoscorpiones</taxon>
        <taxon>Cheliferoidea</taxon>
        <taxon>Chernetidae</taxon>
        <taxon>Cordylochernes</taxon>
    </lineage>
</organism>
<proteinExistence type="inferred from homology"/>
<comment type="similarity">
    <text evidence="1">Belongs to the DeSI family.</text>
</comment>
<keyword evidence="2" id="KW-0645">Protease</keyword>
<dbReference type="PANTHER" id="PTHR12378">
    <property type="entry name" value="DESUMOYLATING ISOPEPTIDASE"/>
    <property type="match status" value="1"/>
</dbReference>
<evidence type="ECO:0000256" key="3">
    <source>
        <dbReference type="ARBA" id="ARBA00022801"/>
    </source>
</evidence>
<keyword evidence="3" id="KW-0378">Hydrolase</keyword>
<name>A0ABY6LR14_9ARAC</name>
<protein>
    <submittedName>
        <fullName evidence="5">DESI2</fullName>
    </submittedName>
</protein>
<accession>A0ABY6LR14</accession>
<evidence type="ECO:0000313" key="5">
    <source>
        <dbReference type="EMBL" id="UYV83667.1"/>
    </source>
</evidence>
<evidence type="ECO:0000256" key="2">
    <source>
        <dbReference type="ARBA" id="ARBA00022670"/>
    </source>
</evidence>
<dbReference type="InterPro" id="IPR008580">
    <property type="entry name" value="PPPDE_dom"/>
</dbReference>
<evidence type="ECO:0000256" key="1">
    <source>
        <dbReference type="ARBA" id="ARBA00008140"/>
    </source>
</evidence>
<reference evidence="5 6" key="1">
    <citation type="submission" date="2022-03" db="EMBL/GenBank/DDBJ databases">
        <title>A chromosomal length assembly of Cordylochernes scorpioides.</title>
        <authorList>
            <person name="Zeh D."/>
            <person name="Zeh J."/>
        </authorList>
    </citation>
    <scope>NUCLEOTIDE SEQUENCE [LARGE SCALE GENOMIC DNA]</scope>
    <source>
        <strain evidence="5">IN4F17</strain>
        <tissue evidence="5">Whole Body</tissue>
    </source>
</reference>
<gene>
    <name evidence="5" type="ORF">LAZ67_23002002</name>
</gene>
<sequence>MEKQQPELCVCTEYAYGGHPFPFSGVFEIMPRDAEDLGDQFKFKQSVVLGFTDFLAEDVKQIVEDLGRKYRGDLYHLINNNCNHFSDEFTQTLCGKAIPPWVNRLAYVCSRVPFLQRCLPKEWLTPIALQVSLRGSLESNLSPTDLSPL</sequence>
<dbReference type="PROSITE" id="PS51858">
    <property type="entry name" value="PPPDE"/>
    <property type="match status" value="1"/>
</dbReference>
<dbReference type="PANTHER" id="PTHR12378:SF80">
    <property type="entry name" value="IP06716P-RELATED"/>
    <property type="match status" value="1"/>
</dbReference>
<dbReference type="Pfam" id="PF05903">
    <property type="entry name" value="Peptidase_C97"/>
    <property type="match status" value="1"/>
</dbReference>
<evidence type="ECO:0000313" key="6">
    <source>
        <dbReference type="Proteomes" id="UP001235939"/>
    </source>
</evidence>
<evidence type="ECO:0000259" key="4">
    <source>
        <dbReference type="PROSITE" id="PS51858"/>
    </source>
</evidence>